<evidence type="ECO:0000313" key="3">
    <source>
        <dbReference type="EMBL" id="CAB5006300.1"/>
    </source>
</evidence>
<evidence type="ECO:0000313" key="2">
    <source>
        <dbReference type="EMBL" id="CAB4874656.1"/>
    </source>
</evidence>
<proteinExistence type="predicted"/>
<protein>
    <submittedName>
        <fullName evidence="2">Unannotated protein</fullName>
    </submittedName>
</protein>
<dbReference type="EMBL" id="CAFBPM010000001">
    <property type="protein sequence ID" value="CAB5006300.1"/>
    <property type="molecule type" value="Genomic_DNA"/>
</dbReference>
<reference evidence="2" key="1">
    <citation type="submission" date="2020-05" db="EMBL/GenBank/DDBJ databases">
        <authorList>
            <person name="Chiriac C."/>
            <person name="Salcher M."/>
            <person name="Ghai R."/>
            <person name="Kavagutti S V."/>
        </authorList>
    </citation>
    <scope>NUCLEOTIDE SEQUENCE</scope>
</reference>
<dbReference type="AlphaFoldDB" id="A0A6J7DVE7"/>
<dbReference type="EMBL" id="CAFABE010000011">
    <property type="protein sequence ID" value="CAB4820648.1"/>
    <property type="molecule type" value="Genomic_DNA"/>
</dbReference>
<name>A0A6J7DVE7_9ZZZZ</name>
<sequence>MQQATPRGAIPLFAGPEANHRFELLLSGIILILRKTVVQNENGYNLCGDL</sequence>
<organism evidence="2">
    <name type="scientific">freshwater metagenome</name>
    <dbReference type="NCBI Taxonomy" id="449393"/>
    <lineage>
        <taxon>unclassified sequences</taxon>
        <taxon>metagenomes</taxon>
        <taxon>ecological metagenomes</taxon>
    </lineage>
</organism>
<accession>A0A6J7DVE7</accession>
<evidence type="ECO:0000313" key="1">
    <source>
        <dbReference type="EMBL" id="CAB4820648.1"/>
    </source>
</evidence>
<dbReference type="EMBL" id="CAFBLT010000001">
    <property type="protein sequence ID" value="CAB4874656.1"/>
    <property type="molecule type" value="Genomic_DNA"/>
</dbReference>
<gene>
    <name evidence="1" type="ORF">UFOPK3164_00389</name>
    <name evidence="2" type="ORF">UFOPK3427_01048</name>
    <name evidence="3" type="ORF">UFOPK4112_00038</name>
</gene>